<evidence type="ECO:0000313" key="3">
    <source>
        <dbReference type="Proteomes" id="UP001515480"/>
    </source>
</evidence>
<dbReference type="PROSITE" id="PS50005">
    <property type="entry name" value="TPR"/>
    <property type="match status" value="1"/>
</dbReference>
<keyword evidence="3" id="KW-1185">Reference proteome</keyword>
<organism evidence="2 3">
    <name type="scientific">Prymnesium parvum</name>
    <name type="common">Toxic golden alga</name>
    <dbReference type="NCBI Taxonomy" id="97485"/>
    <lineage>
        <taxon>Eukaryota</taxon>
        <taxon>Haptista</taxon>
        <taxon>Haptophyta</taxon>
        <taxon>Prymnesiophyceae</taxon>
        <taxon>Prymnesiales</taxon>
        <taxon>Prymnesiaceae</taxon>
        <taxon>Prymnesium</taxon>
    </lineage>
</organism>
<feature type="repeat" description="TPR" evidence="1">
    <location>
        <begin position="304"/>
        <end position="337"/>
    </location>
</feature>
<dbReference type="SMART" id="SM00028">
    <property type="entry name" value="TPR"/>
    <property type="match status" value="2"/>
</dbReference>
<accession>A0AB34JN98</accession>
<dbReference type="SUPFAM" id="SSF48452">
    <property type="entry name" value="TPR-like"/>
    <property type="match status" value="1"/>
</dbReference>
<evidence type="ECO:0000256" key="1">
    <source>
        <dbReference type="PROSITE-ProRule" id="PRU00339"/>
    </source>
</evidence>
<keyword evidence="1" id="KW-0802">TPR repeat</keyword>
<reference evidence="2 3" key="1">
    <citation type="journal article" date="2024" name="Science">
        <title>Giant polyketide synthase enzymes in the biosynthesis of giant marine polyether toxins.</title>
        <authorList>
            <person name="Fallon T.R."/>
            <person name="Shende V.V."/>
            <person name="Wierzbicki I.H."/>
            <person name="Pendleton A.L."/>
            <person name="Watervoot N.F."/>
            <person name="Auber R.P."/>
            <person name="Gonzalez D.J."/>
            <person name="Wisecaver J.H."/>
            <person name="Moore B.S."/>
        </authorList>
    </citation>
    <scope>NUCLEOTIDE SEQUENCE [LARGE SCALE GENOMIC DNA]</scope>
    <source>
        <strain evidence="2 3">12B1</strain>
    </source>
</reference>
<dbReference type="InterPro" id="IPR011990">
    <property type="entry name" value="TPR-like_helical_dom_sf"/>
</dbReference>
<protein>
    <recommendedName>
        <fullName evidence="4">Fe2OG dioxygenase domain-containing protein</fullName>
    </recommendedName>
</protein>
<name>A0AB34JN98_PRYPA</name>
<dbReference type="Proteomes" id="UP001515480">
    <property type="component" value="Unassembled WGS sequence"/>
</dbReference>
<dbReference type="InterPro" id="IPR019734">
    <property type="entry name" value="TPR_rpt"/>
</dbReference>
<evidence type="ECO:0008006" key="4">
    <source>
        <dbReference type="Google" id="ProtNLM"/>
    </source>
</evidence>
<sequence>MVVPAAVWSALQLTQSSSPPLPIPLSLLRPIVGSLRVNEQRHREEVEESARLGYARAALASPPPPPLPSTRARVPPRALGLGPASPFPTDELVFTSEAPVLSAASCGAIRREAAAHIAAGGKSSFTMVETNRDANVHALPLTRRLLNRALRAGLLEWAAAAFPAAVDGAAELFVYRALVVQYDAAAGLTRQPVHRDAALLSVIISLSERGEYTAGGTWIEAMGKAIAPPQGHALLHPSALRHSGGEITSGERWVLVVFLGHEKLKFAEHGRRFKARAKEAAENGEAAEVQRLLYEGLRVCPDQPELWSDAGGYLHDRGDLSSALEHYEMAIKLNPADAHPHNNRGAALVESNAPPQFALQAFEYALSLDPYLVPAWRNIGGLLLAIGEKEAAGDVLASAPACVQADAVVASLRAAVEDESLARCHRQSLWCTCVAQRVSLSAVLERSDGNAWTRRSSSTTARMCVAVLSKP</sequence>
<gene>
    <name evidence="2" type="ORF">AB1Y20_018014</name>
</gene>
<dbReference type="Pfam" id="PF13414">
    <property type="entry name" value="TPR_11"/>
    <property type="match status" value="1"/>
</dbReference>
<proteinExistence type="predicted"/>
<dbReference type="Pfam" id="PF14559">
    <property type="entry name" value="TPR_19"/>
    <property type="match status" value="1"/>
</dbReference>
<dbReference type="Gene3D" id="2.60.120.620">
    <property type="entry name" value="q2cbj1_9rhob like domain"/>
    <property type="match status" value="1"/>
</dbReference>
<evidence type="ECO:0000313" key="2">
    <source>
        <dbReference type="EMBL" id="KAL1523054.1"/>
    </source>
</evidence>
<dbReference type="EMBL" id="JBGBPQ010000006">
    <property type="protein sequence ID" value="KAL1523054.1"/>
    <property type="molecule type" value="Genomic_DNA"/>
</dbReference>
<dbReference type="AlphaFoldDB" id="A0AB34JN98"/>
<comment type="caution">
    <text evidence="2">The sequence shown here is derived from an EMBL/GenBank/DDBJ whole genome shotgun (WGS) entry which is preliminary data.</text>
</comment>
<dbReference type="Gene3D" id="1.25.40.10">
    <property type="entry name" value="Tetratricopeptide repeat domain"/>
    <property type="match status" value="1"/>
</dbReference>